<evidence type="ECO:0000313" key="2">
    <source>
        <dbReference type="Proteomes" id="UP000534590"/>
    </source>
</evidence>
<name>A0ABR6JE34_AGRRD</name>
<organism evidence="1 2">
    <name type="scientific">Agrobacterium radiobacter</name>
    <dbReference type="NCBI Taxonomy" id="362"/>
    <lineage>
        <taxon>Bacteria</taxon>
        <taxon>Pseudomonadati</taxon>
        <taxon>Pseudomonadota</taxon>
        <taxon>Alphaproteobacteria</taxon>
        <taxon>Hyphomicrobiales</taxon>
        <taxon>Rhizobiaceae</taxon>
        <taxon>Rhizobium/Agrobacterium group</taxon>
        <taxon>Agrobacterium</taxon>
        <taxon>Agrobacterium tumefaciens complex</taxon>
    </lineage>
</organism>
<dbReference type="SUPFAM" id="SSF143081">
    <property type="entry name" value="BB1717-like"/>
    <property type="match status" value="1"/>
</dbReference>
<dbReference type="EMBL" id="JACIHP010000005">
    <property type="protein sequence ID" value="MBB4492617.1"/>
    <property type="molecule type" value="Genomic_DNA"/>
</dbReference>
<gene>
    <name evidence="1" type="ORF">GGE40_004462</name>
</gene>
<dbReference type="Pfam" id="PF02586">
    <property type="entry name" value="SRAP"/>
    <property type="match status" value="1"/>
</dbReference>
<sequence>MTDANEAIQPVHNRMPVLLQPDEYEQWLHVTFDDALAFQKRTFPPELVTMQRTTGLWAKRRLHPRRLCCGNARLVGRGLPKFLRRLFRGVLKMFVLIRGASGSPHKIHDFSTKPRIAYPDESLIERDRLARDGDLRCSNAHIAERPIAAKSVDSIKKTPHVYMQRMSNFRKHAGRNAVRAFFIFLDLLEGNADLLAKAGLRDAVEQAPLTDCLTDGDINRMRFILHIVSPKQLNSNQRIRSSSGALGAGLSAPIRLVAALRTDP</sequence>
<dbReference type="Gene3D" id="3.90.1680.10">
    <property type="entry name" value="SOS response associated peptidase-like"/>
    <property type="match status" value="1"/>
</dbReference>
<dbReference type="Proteomes" id="UP000534590">
    <property type="component" value="Unassembled WGS sequence"/>
</dbReference>
<protein>
    <recommendedName>
        <fullName evidence="3">Abasic site processing protein</fullName>
    </recommendedName>
</protein>
<evidence type="ECO:0008006" key="3">
    <source>
        <dbReference type="Google" id="ProtNLM"/>
    </source>
</evidence>
<evidence type="ECO:0000313" key="1">
    <source>
        <dbReference type="EMBL" id="MBB4492617.1"/>
    </source>
</evidence>
<dbReference type="InterPro" id="IPR036590">
    <property type="entry name" value="SRAP-like"/>
</dbReference>
<accession>A0ABR6JE34</accession>
<dbReference type="InterPro" id="IPR003738">
    <property type="entry name" value="SRAP"/>
</dbReference>
<keyword evidence="2" id="KW-1185">Reference proteome</keyword>
<proteinExistence type="predicted"/>
<comment type="caution">
    <text evidence="1">The sequence shown here is derived from an EMBL/GenBank/DDBJ whole genome shotgun (WGS) entry which is preliminary data.</text>
</comment>
<reference evidence="1 2" key="1">
    <citation type="submission" date="2020-08" db="EMBL/GenBank/DDBJ databases">
        <title>Genomic Encyclopedia of Type Strains, Phase IV (KMG-V): Genome sequencing to study the core and pangenomes of soil and plant-associated prokaryotes.</title>
        <authorList>
            <person name="Whitman W."/>
        </authorList>
    </citation>
    <scope>NUCLEOTIDE SEQUENCE [LARGE SCALE GENOMIC DNA]</scope>
    <source>
        <strain evidence="1 2">SEMIA 461</strain>
    </source>
</reference>